<evidence type="ECO:0000256" key="15">
    <source>
        <dbReference type="PIRSR" id="PIRSR600829-1"/>
    </source>
</evidence>
<dbReference type="EMBL" id="SMJU01000008">
    <property type="protein sequence ID" value="TDB64153.1"/>
    <property type="molecule type" value="Genomic_DNA"/>
</dbReference>
<dbReference type="PANTHER" id="PTHR34299:SF1">
    <property type="entry name" value="DIACYLGLYCEROL KINASE"/>
    <property type="match status" value="1"/>
</dbReference>
<feature type="binding site" evidence="17">
    <location>
        <position position="28"/>
    </location>
    <ligand>
        <name>ATP</name>
        <dbReference type="ChEBI" id="CHEBI:30616"/>
    </ligand>
</feature>
<evidence type="ECO:0000256" key="2">
    <source>
        <dbReference type="ARBA" id="ARBA00005967"/>
    </source>
</evidence>
<dbReference type="InterPro" id="IPR033717">
    <property type="entry name" value="UDPK"/>
</dbReference>
<evidence type="ECO:0000256" key="11">
    <source>
        <dbReference type="ARBA" id="ARBA00023098"/>
    </source>
</evidence>
<dbReference type="Pfam" id="PF01219">
    <property type="entry name" value="DAGK_prokar"/>
    <property type="match status" value="1"/>
</dbReference>
<dbReference type="GO" id="GO:0046872">
    <property type="term" value="F:metal ion binding"/>
    <property type="evidence" value="ECO:0007669"/>
    <property type="project" value="UniProtKB-KW"/>
</dbReference>
<evidence type="ECO:0000256" key="4">
    <source>
        <dbReference type="ARBA" id="ARBA00022516"/>
    </source>
</evidence>
<evidence type="ECO:0000256" key="9">
    <source>
        <dbReference type="ARBA" id="ARBA00022840"/>
    </source>
</evidence>
<keyword evidence="4" id="KW-0444">Lipid biosynthesis</keyword>
<keyword evidence="6 19" id="KW-0812">Transmembrane</keyword>
<evidence type="ECO:0000256" key="8">
    <source>
        <dbReference type="ARBA" id="ARBA00022777"/>
    </source>
</evidence>
<feature type="binding site" evidence="17">
    <location>
        <position position="16"/>
    </location>
    <ligand>
        <name>ATP</name>
        <dbReference type="ChEBI" id="CHEBI:30616"/>
    </ligand>
</feature>
<feature type="binding site" evidence="18">
    <location>
        <position position="76"/>
    </location>
    <ligand>
        <name>a divalent metal cation</name>
        <dbReference type="ChEBI" id="CHEBI:60240"/>
    </ligand>
</feature>
<keyword evidence="9 17" id="KW-0067">ATP-binding</keyword>
<keyword evidence="18" id="KW-0460">Magnesium</keyword>
<evidence type="ECO:0000256" key="12">
    <source>
        <dbReference type="ARBA" id="ARBA00023136"/>
    </source>
</evidence>
<keyword evidence="12 19" id="KW-0472">Membrane</keyword>
<dbReference type="PANTHER" id="PTHR34299">
    <property type="entry name" value="DIACYLGLYCEROL KINASE"/>
    <property type="match status" value="1"/>
</dbReference>
<comment type="subcellular location">
    <subcellularLocation>
        <location evidence="1">Cell membrane</location>
        <topology evidence="1">Multi-pass membrane protein</topology>
    </subcellularLocation>
</comment>
<dbReference type="InterPro" id="IPR036945">
    <property type="entry name" value="DAGK_sf"/>
</dbReference>
<dbReference type="OrthoDB" id="1493837at2"/>
<accession>A0A4R4K9G4</accession>
<keyword evidence="8 20" id="KW-0418">Kinase</keyword>
<comment type="caution">
    <text evidence="20">The sequence shown here is derived from an EMBL/GenBank/DDBJ whole genome shotgun (WGS) entry which is preliminary data.</text>
</comment>
<evidence type="ECO:0000256" key="5">
    <source>
        <dbReference type="ARBA" id="ARBA00022679"/>
    </source>
</evidence>
<dbReference type="CDD" id="cd14265">
    <property type="entry name" value="UDPK_IM_like"/>
    <property type="match status" value="1"/>
</dbReference>
<dbReference type="InterPro" id="IPR000829">
    <property type="entry name" value="DAGK"/>
</dbReference>
<keyword evidence="18" id="KW-0479">Metal-binding</keyword>
<evidence type="ECO:0000256" key="6">
    <source>
        <dbReference type="ARBA" id="ARBA00022692"/>
    </source>
</evidence>
<proteinExistence type="inferred from homology"/>
<protein>
    <submittedName>
        <fullName evidence="20">Diacylglycerol kinase family protein</fullName>
    </submittedName>
</protein>
<feature type="transmembrane region" description="Helical" evidence="19">
    <location>
        <begin position="96"/>
        <end position="117"/>
    </location>
</feature>
<evidence type="ECO:0000256" key="18">
    <source>
        <dbReference type="PIRSR" id="PIRSR600829-4"/>
    </source>
</evidence>
<keyword evidence="11" id="KW-0443">Lipid metabolism</keyword>
<evidence type="ECO:0000256" key="1">
    <source>
        <dbReference type="ARBA" id="ARBA00004651"/>
    </source>
</evidence>
<evidence type="ECO:0000256" key="3">
    <source>
        <dbReference type="ARBA" id="ARBA00022475"/>
    </source>
</evidence>
<feature type="active site" description="Proton acceptor" evidence="15">
    <location>
        <position position="69"/>
    </location>
</feature>
<dbReference type="GO" id="GO:0005886">
    <property type="term" value="C:plasma membrane"/>
    <property type="evidence" value="ECO:0007669"/>
    <property type="project" value="UniProtKB-SubCell"/>
</dbReference>
<keyword evidence="10 19" id="KW-1133">Transmembrane helix</keyword>
<keyword evidence="21" id="KW-1185">Reference proteome</keyword>
<sequence>MTPPIQVRKALRSFRYAFQGIISLFQVENNARIHFVAAILAIILGFFLHISSLEWALIVTQIALVVAAEAFNTALEKLADVVSPEYHPLIKSVKDLAAGAVLIMAISAVVVGLLIFFPKLAQYFI</sequence>
<dbReference type="GO" id="GO:0005524">
    <property type="term" value="F:ATP binding"/>
    <property type="evidence" value="ECO:0007669"/>
    <property type="project" value="UniProtKB-KW"/>
</dbReference>
<feature type="binding site" evidence="17">
    <location>
        <position position="76"/>
    </location>
    <ligand>
        <name>ATP</name>
        <dbReference type="ChEBI" id="CHEBI:30616"/>
    </ligand>
</feature>
<evidence type="ECO:0000256" key="19">
    <source>
        <dbReference type="SAM" id="Phobius"/>
    </source>
</evidence>
<evidence type="ECO:0000256" key="7">
    <source>
        <dbReference type="ARBA" id="ARBA00022741"/>
    </source>
</evidence>
<feature type="transmembrane region" description="Helical" evidence="19">
    <location>
        <begin position="33"/>
        <end position="50"/>
    </location>
</feature>
<evidence type="ECO:0000256" key="16">
    <source>
        <dbReference type="PIRSR" id="PIRSR600829-2"/>
    </source>
</evidence>
<evidence type="ECO:0000256" key="10">
    <source>
        <dbReference type="ARBA" id="ARBA00022989"/>
    </source>
</evidence>
<evidence type="ECO:0000256" key="17">
    <source>
        <dbReference type="PIRSR" id="PIRSR600829-3"/>
    </source>
</evidence>
<keyword evidence="7 17" id="KW-0547">Nucleotide-binding</keyword>
<keyword evidence="3" id="KW-1003">Cell membrane</keyword>
<keyword evidence="5" id="KW-0808">Transferase</keyword>
<dbReference type="GO" id="GO:0008654">
    <property type="term" value="P:phospholipid biosynthetic process"/>
    <property type="evidence" value="ECO:0007669"/>
    <property type="project" value="UniProtKB-KW"/>
</dbReference>
<keyword evidence="13" id="KW-0594">Phospholipid biosynthesis</keyword>
<keyword evidence="14" id="KW-1208">Phospholipid metabolism</keyword>
<feature type="binding site" evidence="18">
    <location>
        <position position="28"/>
    </location>
    <ligand>
        <name>a divalent metal cation</name>
        <dbReference type="ChEBI" id="CHEBI:60240"/>
    </ligand>
</feature>
<name>A0A4R4K9G4_9BACT</name>
<feature type="binding site" evidence="17">
    <location>
        <begin position="94"/>
        <end position="95"/>
    </location>
    <ligand>
        <name>ATP</name>
        <dbReference type="ChEBI" id="CHEBI:30616"/>
    </ligand>
</feature>
<organism evidence="20 21">
    <name type="scientific">Arundinibacter roseus</name>
    <dbReference type="NCBI Taxonomy" id="2070510"/>
    <lineage>
        <taxon>Bacteria</taxon>
        <taxon>Pseudomonadati</taxon>
        <taxon>Bacteroidota</taxon>
        <taxon>Cytophagia</taxon>
        <taxon>Cytophagales</taxon>
        <taxon>Spirosomataceae</taxon>
        <taxon>Arundinibacter</taxon>
    </lineage>
</organism>
<dbReference type="AlphaFoldDB" id="A0A4R4K9G4"/>
<feature type="binding site" evidence="17">
    <location>
        <begin position="85"/>
        <end position="87"/>
    </location>
    <ligand>
        <name>ATP</name>
        <dbReference type="ChEBI" id="CHEBI:30616"/>
    </ligand>
</feature>
<evidence type="ECO:0000313" key="20">
    <source>
        <dbReference type="EMBL" id="TDB64153.1"/>
    </source>
</evidence>
<evidence type="ECO:0000313" key="21">
    <source>
        <dbReference type="Proteomes" id="UP000295706"/>
    </source>
</evidence>
<comment type="similarity">
    <text evidence="2">Belongs to the bacterial diacylglycerol kinase family.</text>
</comment>
<dbReference type="Gene3D" id="1.10.287.3610">
    <property type="match status" value="1"/>
</dbReference>
<dbReference type="GO" id="GO:0016301">
    <property type="term" value="F:kinase activity"/>
    <property type="evidence" value="ECO:0007669"/>
    <property type="project" value="UniProtKB-KW"/>
</dbReference>
<dbReference type="RefSeq" id="WP_132118879.1">
    <property type="nucleotide sequence ID" value="NZ_SMJU01000008.1"/>
</dbReference>
<feature type="binding site" evidence="16">
    <location>
        <position position="69"/>
    </location>
    <ligand>
        <name>substrate</name>
    </ligand>
</feature>
<reference evidence="20 21" key="1">
    <citation type="submission" date="2019-02" db="EMBL/GenBank/DDBJ databases">
        <title>Arundinibacter roseus gen. nov., sp. nov., a new member of the family Cytophagaceae.</title>
        <authorList>
            <person name="Szuroczki S."/>
            <person name="Khayer B."/>
            <person name="Sproer C."/>
            <person name="Toumi M."/>
            <person name="Szabo A."/>
            <person name="Felfoldi T."/>
            <person name="Schumann P."/>
            <person name="Toth E."/>
        </authorList>
    </citation>
    <scope>NUCLEOTIDE SEQUENCE [LARGE SCALE GENOMIC DNA]</scope>
    <source>
        <strain evidence="20 21">DMA-k-7a</strain>
    </source>
</reference>
<dbReference type="Proteomes" id="UP000295706">
    <property type="component" value="Unassembled WGS sequence"/>
</dbReference>
<evidence type="ECO:0000256" key="14">
    <source>
        <dbReference type="ARBA" id="ARBA00023264"/>
    </source>
</evidence>
<comment type="cofactor">
    <cofactor evidence="18">
        <name>Mg(2+)</name>
        <dbReference type="ChEBI" id="CHEBI:18420"/>
    </cofactor>
    <text evidence="18">Mn(2+), Zn(2+), Cd(2+) and Co(2+) support activity to lesser extents.</text>
</comment>
<gene>
    <name evidence="20" type="ORF">EZE20_14535</name>
</gene>
<evidence type="ECO:0000256" key="13">
    <source>
        <dbReference type="ARBA" id="ARBA00023209"/>
    </source>
</evidence>